<keyword evidence="5" id="KW-0812">Transmembrane</keyword>
<keyword evidence="2" id="KW-0813">Transport</keyword>
<dbReference type="RefSeq" id="XP_025365561.1">
    <property type="nucleotide sequence ID" value="XM_025509470.1"/>
</dbReference>
<keyword evidence="2" id="KW-0653">Protein transport</keyword>
<dbReference type="GeneID" id="37031293"/>
<feature type="transmembrane region" description="Helical" evidence="5">
    <location>
        <begin position="206"/>
        <end position="227"/>
    </location>
</feature>
<dbReference type="EMBL" id="KZ819662">
    <property type="protein sequence ID" value="PWN30949.1"/>
    <property type="molecule type" value="Genomic_DNA"/>
</dbReference>
<evidence type="ECO:0000256" key="4">
    <source>
        <dbReference type="SAM" id="MobiDB-lite"/>
    </source>
</evidence>
<evidence type="ECO:0000313" key="8">
    <source>
        <dbReference type="Proteomes" id="UP000245884"/>
    </source>
</evidence>
<keyword evidence="5" id="KW-0472">Membrane</keyword>
<dbReference type="Gene3D" id="1.20.5.110">
    <property type="match status" value="1"/>
</dbReference>
<dbReference type="SMART" id="SM00397">
    <property type="entry name" value="t_SNARE"/>
    <property type="match status" value="1"/>
</dbReference>
<dbReference type="STRING" id="1569628.A0A316V075"/>
<keyword evidence="8" id="KW-1185">Reference proteome</keyword>
<dbReference type="Pfam" id="PF09177">
    <property type="entry name" value="STX6_10_61_N"/>
    <property type="match status" value="1"/>
</dbReference>
<dbReference type="SUPFAM" id="SSF58038">
    <property type="entry name" value="SNARE fusion complex"/>
    <property type="match status" value="1"/>
</dbReference>
<dbReference type="Proteomes" id="UP000245884">
    <property type="component" value="Unassembled WGS sequence"/>
</dbReference>
<keyword evidence="5" id="KW-1133">Transmembrane helix</keyword>
<sequence>MSQDPFHTFSSSLRSSLSSAHALSQSYTSARTSSDHLTAHDRLADAIEALRSDVADVRQSVNVVQSNPARFGVDESEVDRRKEFLRDCEEQMRRLEEEVDARSRRKDGETSIDMNGAHQDDGDDDAYTAWEQQHQSTLMSRQDTILSSIGTTLSSIQRQATHMGSEIVEQTELIGALDSEVESSQTRLGRAMGKMDEMVRRGDDRLGGWCVWLLVIALFFLLLVAILI</sequence>
<evidence type="ECO:0000313" key="7">
    <source>
        <dbReference type="EMBL" id="PWN30949.1"/>
    </source>
</evidence>
<proteinExistence type="predicted"/>
<gene>
    <name evidence="7" type="ORF">BDZ90DRAFT_29546</name>
</gene>
<keyword evidence="3" id="KW-0333">Golgi apparatus</keyword>
<dbReference type="PROSITE" id="PS50192">
    <property type="entry name" value="T_SNARE"/>
    <property type="match status" value="1"/>
</dbReference>
<dbReference type="Gene3D" id="1.20.58.90">
    <property type="match status" value="1"/>
</dbReference>
<accession>A0A316V075</accession>
<evidence type="ECO:0000256" key="5">
    <source>
        <dbReference type="SAM" id="Phobius"/>
    </source>
</evidence>
<dbReference type="GO" id="GO:0000139">
    <property type="term" value="C:Golgi membrane"/>
    <property type="evidence" value="ECO:0007669"/>
    <property type="project" value="UniProtKB-SubCell"/>
</dbReference>
<protein>
    <recommendedName>
        <fullName evidence="6">t-SNARE coiled-coil homology domain-containing protein</fullName>
    </recommendedName>
</protein>
<name>A0A316V075_9BASI</name>
<evidence type="ECO:0000256" key="3">
    <source>
        <dbReference type="ARBA" id="ARBA00023034"/>
    </source>
</evidence>
<dbReference type="GO" id="GO:0048193">
    <property type="term" value="P:Golgi vesicle transport"/>
    <property type="evidence" value="ECO:0007669"/>
    <property type="project" value="InterPro"/>
</dbReference>
<dbReference type="AlphaFoldDB" id="A0A316V075"/>
<feature type="region of interest" description="Disordered" evidence="4">
    <location>
        <begin position="96"/>
        <end position="124"/>
    </location>
</feature>
<dbReference type="InterPro" id="IPR010989">
    <property type="entry name" value="SNARE"/>
</dbReference>
<dbReference type="SUPFAM" id="SSF47661">
    <property type="entry name" value="t-snare proteins"/>
    <property type="match status" value="1"/>
</dbReference>
<feature type="compositionally biased region" description="Basic and acidic residues" evidence="4">
    <location>
        <begin position="96"/>
        <end position="109"/>
    </location>
</feature>
<dbReference type="InterPro" id="IPR015260">
    <property type="entry name" value="Syntaxin-6/10/61_N"/>
</dbReference>
<organism evidence="7 8">
    <name type="scientific">Jaminaea rosea</name>
    <dbReference type="NCBI Taxonomy" id="1569628"/>
    <lineage>
        <taxon>Eukaryota</taxon>
        <taxon>Fungi</taxon>
        <taxon>Dikarya</taxon>
        <taxon>Basidiomycota</taxon>
        <taxon>Ustilaginomycotina</taxon>
        <taxon>Exobasidiomycetes</taxon>
        <taxon>Microstromatales</taxon>
        <taxon>Microstromatales incertae sedis</taxon>
        <taxon>Jaminaea</taxon>
    </lineage>
</organism>
<dbReference type="OrthoDB" id="546861at2759"/>
<dbReference type="CDD" id="cd15851">
    <property type="entry name" value="SNARE_Syntaxin6"/>
    <property type="match status" value="1"/>
</dbReference>
<dbReference type="InterPro" id="IPR000727">
    <property type="entry name" value="T_SNARE_dom"/>
</dbReference>
<dbReference type="GO" id="GO:0015031">
    <property type="term" value="P:protein transport"/>
    <property type="evidence" value="ECO:0007669"/>
    <property type="project" value="UniProtKB-KW"/>
</dbReference>
<evidence type="ECO:0000259" key="6">
    <source>
        <dbReference type="PROSITE" id="PS50192"/>
    </source>
</evidence>
<evidence type="ECO:0000256" key="2">
    <source>
        <dbReference type="ARBA" id="ARBA00022927"/>
    </source>
</evidence>
<reference evidence="7 8" key="1">
    <citation type="journal article" date="2018" name="Mol. Biol. Evol.">
        <title>Broad Genomic Sampling Reveals a Smut Pathogenic Ancestry of the Fungal Clade Ustilaginomycotina.</title>
        <authorList>
            <person name="Kijpornyongpan T."/>
            <person name="Mondo S.J."/>
            <person name="Barry K."/>
            <person name="Sandor L."/>
            <person name="Lee J."/>
            <person name="Lipzen A."/>
            <person name="Pangilinan J."/>
            <person name="LaButti K."/>
            <person name="Hainaut M."/>
            <person name="Henrissat B."/>
            <person name="Grigoriev I.V."/>
            <person name="Spatafora J.W."/>
            <person name="Aime M.C."/>
        </authorList>
    </citation>
    <scope>NUCLEOTIDE SEQUENCE [LARGE SCALE GENOMIC DNA]</scope>
    <source>
        <strain evidence="7 8">MCA 5214</strain>
    </source>
</reference>
<evidence type="ECO:0000256" key="1">
    <source>
        <dbReference type="ARBA" id="ARBA00004409"/>
    </source>
</evidence>
<comment type="subcellular location">
    <subcellularLocation>
        <location evidence="1">Golgi apparatus membrane</location>
        <topology evidence="1">Single-pass type IV membrane protein</topology>
    </subcellularLocation>
</comment>
<feature type="domain" description="T-SNARE coiled-coil homology" evidence="6">
    <location>
        <begin position="136"/>
        <end position="198"/>
    </location>
</feature>